<keyword evidence="12" id="KW-1185">Reference proteome</keyword>
<dbReference type="Proteomes" id="UP000279236">
    <property type="component" value="Unassembled WGS sequence"/>
</dbReference>
<dbReference type="GO" id="GO:0005484">
    <property type="term" value="F:SNAP receptor activity"/>
    <property type="evidence" value="ECO:0007669"/>
    <property type="project" value="TreeGrafter"/>
</dbReference>
<keyword evidence="5" id="KW-0256">Endoplasmic reticulum</keyword>
<keyword evidence="8 10" id="KW-1133">Transmembrane helix</keyword>
<dbReference type="OrthoDB" id="4506189at2759"/>
<comment type="similarity">
    <text evidence="2">Belongs to the USE1 family.</text>
</comment>
<evidence type="ECO:0000256" key="5">
    <source>
        <dbReference type="ARBA" id="ARBA00022824"/>
    </source>
</evidence>
<dbReference type="RefSeq" id="XP_028477507.1">
    <property type="nucleotide sequence ID" value="XM_028622615.1"/>
</dbReference>
<gene>
    <name evidence="11" type="ORF">EHS24_007243</name>
</gene>
<sequence>MASTTLAPTVTALSLLSMDPSPAVVHSARNAAGTRHGLVNVTRLVRSLDKQRLEHVRHEADGSNWLEVQKTWETVLYARALLYALQGANEQASTTAPALGDLDATLSKIEVHVQATAKNTRAPAPITSLPLIDLPKAVAPSPAVLLDEAVPASLSLDSEEPVLAVELPTSPLPTAPAPSISPRLAAVPTSTSDFNTSTYFAKRSREDAAGGEAGLLPLKVAKKSNNDPMDQEGMRQRLMGGAQGAIGSSQLHEELGGQLVDMSRQLKLNSVHFSNSMEQEKALLQSSQDVLEKNLASTKASKGHLSTVSSKGRSTTCMTLGVVILVLVLFIWTYMLIRFT</sequence>
<evidence type="ECO:0000313" key="12">
    <source>
        <dbReference type="Proteomes" id="UP000279236"/>
    </source>
</evidence>
<dbReference type="InterPro" id="IPR019150">
    <property type="entry name" value="Vesicle_transport_protein_Use1"/>
</dbReference>
<dbReference type="GO" id="GO:0015031">
    <property type="term" value="P:protein transport"/>
    <property type="evidence" value="ECO:0007669"/>
    <property type="project" value="UniProtKB-KW"/>
</dbReference>
<dbReference type="AlphaFoldDB" id="A0A427XXV0"/>
<evidence type="ECO:0000256" key="6">
    <source>
        <dbReference type="ARBA" id="ARBA00022892"/>
    </source>
</evidence>
<evidence type="ECO:0000256" key="3">
    <source>
        <dbReference type="ARBA" id="ARBA00022448"/>
    </source>
</evidence>
<dbReference type="PANTHER" id="PTHR13050">
    <property type="entry name" value="USE1-LIKE PROTEIN"/>
    <property type="match status" value="1"/>
</dbReference>
<reference evidence="11 12" key="1">
    <citation type="submission" date="2018-11" db="EMBL/GenBank/DDBJ databases">
        <title>Genome sequence of Apiotrichum porosum DSM 27194.</title>
        <authorList>
            <person name="Aliyu H."/>
            <person name="Gorte O."/>
            <person name="Ochsenreither K."/>
        </authorList>
    </citation>
    <scope>NUCLEOTIDE SEQUENCE [LARGE SCALE GENOMIC DNA]</scope>
    <source>
        <strain evidence="11 12">DSM 27194</strain>
    </source>
</reference>
<evidence type="ECO:0000256" key="2">
    <source>
        <dbReference type="ARBA" id="ARBA00007891"/>
    </source>
</evidence>
<organism evidence="11 12">
    <name type="scientific">Apiotrichum porosum</name>
    <dbReference type="NCBI Taxonomy" id="105984"/>
    <lineage>
        <taxon>Eukaryota</taxon>
        <taxon>Fungi</taxon>
        <taxon>Dikarya</taxon>
        <taxon>Basidiomycota</taxon>
        <taxon>Agaricomycotina</taxon>
        <taxon>Tremellomycetes</taxon>
        <taxon>Trichosporonales</taxon>
        <taxon>Trichosporonaceae</taxon>
        <taxon>Apiotrichum</taxon>
    </lineage>
</organism>
<accession>A0A427XXV0</accession>
<dbReference type="EMBL" id="RSCE01000004">
    <property type="protein sequence ID" value="RSH83555.1"/>
    <property type="molecule type" value="Genomic_DNA"/>
</dbReference>
<evidence type="ECO:0000256" key="1">
    <source>
        <dbReference type="ARBA" id="ARBA00004163"/>
    </source>
</evidence>
<name>A0A427XXV0_9TREE</name>
<dbReference type="GeneID" id="39591786"/>
<dbReference type="CDD" id="cd15860">
    <property type="entry name" value="SNARE_USE1"/>
    <property type="match status" value="1"/>
</dbReference>
<evidence type="ECO:0000256" key="4">
    <source>
        <dbReference type="ARBA" id="ARBA00022692"/>
    </source>
</evidence>
<comment type="subcellular location">
    <subcellularLocation>
        <location evidence="1">Endoplasmic reticulum membrane</location>
        <topology evidence="1">Single-pass type IV membrane protein</topology>
    </subcellularLocation>
</comment>
<keyword evidence="9 10" id="KW-0472">Membrane</keyword>
<dbReference type="GO" id="GO:0006890">
    <property type="term" value="P:retrograde vesicle-mediated transport, Golgi to endoplasmic reticulum"/>
    <property type="evidence" value="ECO:0007669"/>
    <property type="project" value="TreeGrafter"/>
</dbReference>
<dbReference type="STRING" id="105984.A0A427XXV0"/>
<keyword evidence="6" id="KW-0931">ER-Golgi transport</keyword>
<evidence type="ECO:0000256" key="8">
    <source>
        <dbReference type="ARBA" id="ARBA00022989"/>
    </source>
</evidence>
<keyword evidence="4 10" id="KW-0812">Transmembrane</keyword>
<comment type="caution">
    <text evidence="11">The sequence shown here is derived from an EMBL/GenBank/DDBJ whole genome shotgun (WGS) entry which is preliminary data.</text>
</comment>
<feature type="transmembrane region" description="Helical" evidence="10">
    <location>
        <begin position="318"/>
        <end position="337"/>
    </location>
</feature>
<dbReference type="GO" id="GO:0031201">
    <property type="term" value="C:SNARE complex"/>
    <property type="evidence" value="ECO:0007669"/>
    <property type="project" value="TreeGrafter"/>
</dbReference>
<evidence type="ECO:0000256" key="9">
    <source>
        <dbReference type="ARBA" id="ARBA00023136"/>
    </source>
</evidence>
<keyword evidence="3" id="KW-0813">Transport</keyword>
<dbReference type="GO" id="GO:0005789">
    <property type="term" value="C:endoplasmic reticulum membrane"/>
    <property type="evidence" value="ECO:0007669"/>
    <property type="project" value="UniProtKB-SubCell"/>
</dbReference>
<proteinExistence type="inferred from homology"/>
<evidence type="ECO:0000256" key="10">
    <source>
        <dbReference type="SAM" id="Phobius"/>
    </source>
</evidence>
<evidence type="ECO:0000256" key="7">
    <source>
        <dbReference type="ARBA" id="ARBA00022927"/>
    </source>
</evidence>
<dbReference type="PANTHER" id="PTHR13050:SF7">
    <property type="entry name" value="VESICLE TRANSPORT PROTEIN USE1"/>
    <property type="match status" value="1"/>
</dbReference>
<keyword evidence="7" id="KW-0653">Protein transport</keyword>
<dbReference type="Pfam" id="PF09753">
    <property type="entry name" value="Use1"/>
    <property type="match status" value="1"/>
</dbReference>
<evidence type="ECO:0000313" key="11">
    <source>
        <dbReference type="EMBL" id="RSH83555.1"/>
    </source>
</evidence>
<protein>
    <submittedName>
        <fullName evidence="11">Uncharacterized protein</fullName>
    </submittedName>
</protein>